<dbReference type="Pfam" id="PF15617">
    <property type="entry name" value="C-C_Bond_Lyase"/>
    <property type="match status" value="1"/>
</dbReference>
<dbReference type="PANTHER" id="PTHR32308:SF10">
    <property type="entry name" value="CITRATE LYASE SUBUNIT BETA"/>
    <property type="match status" value="1"/>
</dbReference>
<evidence type="ECO:0000256" key="2">
    <source>
        <dbReference type="ARBA" id="ARBA00022723"/>
    </source>
</evidence>
<dbReference type="GO" id="GO:0000287">
    <property type="term" value="F:magnesium ion binding"/>
    <property type="evidence" value="ECO:0007669"/>
    <property type="project" value="TreeGrafter"/>
</dbReference>
<evidence type="ECO:0000256" key="1">
    <source>
        <dbReference type="ARBA" id="ARBA00001946"/>
    </source>
</evidence>
<dbReference type="OrthoDB" id="348111at2"/>
<keyword evidence="2 4" id="KW-0479">Metal-binding</keyword>
<dbReference type="Proteomes" id="UP000326944">
    <property type="component" value="Chromosome"/>
</dbReference>
<dbReference type="AlphaFoldDB" id="A0A5P8NXW3"/>
<accession>A0A5P8NXW3</accession>
<keyword evidence="6" id="KW-1185">Reference proteome</keyword>
<dbReference type="KEGG" id="sulg:FJR48_00440"/>
<sequence length="289" mass="33124">MIDYIDLGATLFVPSTHKNLPQILKREKYPNLKSIVIDAEDGINDDELEDAKNIINNILKNYQKTNLLVFIRPRDTKDLKEFLTYTNIDKIDGFILPKFSLDNADAYLELLSKSKHSFMPSIEGSELFDTDALKELREKISNYKERVILVRFGLEDMLRQLSMKRSCEYSIFDYTVCASVLGNFLAVFKSSGFAVSGGVYPCFENKKSFIKDVKRDLKEGLFSKTIIHPSQINLVHDIYKVSELELQDAKKILDEHRAVINLDGKMGEVKTMSPYSKEIIKRAEVFGVK</sequence>
<gene>
    <name evidence="5" type="ORF">FJR48_00440</name>
</gene>
<dbReference type="InterPro" id="IPR040442">
    <property type="entry name" value="Pyrv_kinase-like_dom_sf"/>
</dbReference>
<keyword evidence="3 4" id="KW-0460">Magnesium</keyword>
<dbReference type="GO" id="GO:0003824">
    <property type="term" value="F:catalytic activity"/>
    <property type="evidence" value="ECO:0007669"/>
    <property type="project" value="InterPro"/>
</dbReference>
<protein>
    <recommendedName>
        <fullName evidence="7">Citrate lyase beta subunit</fullName>
    </recommendedName>
</protein>
<evidence type="ECO:0000313" key="6">
    <source>
        <dbReference type="Proteomes" id="UP000326944"/>
    </source>
</evidence>
<evidence type="ECO:0008006" key="7">
    <source>
        <dbReference type="Google" id="ProtNLM"/>
    </source>
</evidence>
<feature type="binding site" evidence="4">
    <location>
        <position position="156"/>
    </location>
    <ligand>
        <name>Mg(2+)</name>
        <dbReference type="ChEBI" id="CHEBI:18420"/>
    </ligand>
</feature>
<dbReference type="InterPro" id="IPR015813">
    <property type="entry name" value="Pyrv/PenolPyrv_kinase-like_dom"/>
</dbReference>
<dbReference type="InterPro" id="IPR011206">
    <property type="entry name" value="Citrate_lyase_beta/mcl1/mcl2"/>
</dbReference>
<dbReference type="SUPFAM" id="SSF51621">
    <property type="entry name" value="Phosphoenolpyruvate/pyruvate domain"/>
    <property type="match status" value="1"/>
</dbReference>
<reference evidence="5 6" key="1">
    <citation type="submission" date="2019-09" db="EMBL/GenBank/DDBJ databases">
        <title>Sulfurimonas gotlandica sp. nov., a chemoautotrophic and psychrotolerant epsilonproteobacterium isolated from a pelagic redoxcline, and an emended description of the genus Sulfurimonas.</title>
        <authorList>
            <person name="Wang S."/>
            <person name="Jiang L."/>
            <person name="Shao S."/>
        </authorList>
    </citation>
    <scope>NUCLEOTIDE SEQUENCE [LARGE SCALE GENOMIC DNA]</scope>
    <source>
        <strain evidence="5 6">GYSZ_1</strain>
    </source>
</reference>
<name>A0A5P8NXW3_9BACT</name>
<organism evidence="5 6">
    <name type="scientific">Sulfurimonas lithotrophica</name>
    <dbReference type="NCBI Taxonomy" id="2590022"/>
    <lineage>
        <taxon>Bacteria</taxon>
        <taxon>Pseudomonadati</taxon>
        <taxon>Campylobacterota</taxon>
        <taxon>Epsilonproteobacteria</taxon>
        <taxon>Campylobacterales</taxon>
        <taxon>Sulfurimonadaceae</taxon>
        <taxon>Sulfurimonas</taxon>
    </lineage>
</organism>
<comment type="cofactor">
    <cofactor evidence="1">
        <name>Mg(2+)</name>
        <dbReference type="ChEBI" id="CHEBI:18420"/>
    </cofactor>
</comment>
<evidence type="ECO:0000313" key="5">
    <source>
        <dbReference type="EMBL" id="QFR48271.1"/>
    </source>
</evidence>
<dbReference type="PIRSF" id="PIRSF015582">
    <property type="entry name" value="Cit_lyase_B"/>
    <property type="match status" value="1"/>
</dbReference>
<dbReference type="GO" id="GO:0006107">
    <property type="term" value="P:oxaloacetate metabolic process"/>
    <property type="evidence" value="ECO:0007669"/>
    <property type="project" value="TreeGrafter"/>
</dbReference>
<dbReference type="RefSeq" id="WP_152306214.1">
    <property type="nucleotide sequence ID" value="NZ_CP043617.1"/>
</dbReference>
<evidence type="ECO:0000256" key="3">
    <source>
        <dbReference type="ARBA" id="ARBA00022842"/>
    </source>
</evidence>
<proteinExistence type="predicted"/>
<dbReference type="InterPro" id="IPR039480">
    <property type="entry name" value="C-C_Bond_Lyase-like"/>
</dbReference>
<dbReference type="PANTHER" id="PTHR32308">
    <property type="entry name" value="LYASE BETA SUBUNIT, PUTATIVE (AFU_ORTHOLOGUE AFUA_4G13030)-RELATED"/>
    <property type="match status" value="1"/>
</dbReference>
<dbReference type="Gene3D" id="3.20.20.60">
    <property type="entry name" value="Phosphoenolpyruvate-binding domains"/>
    <property type="match status" value="1"/>
</dbReference>
<evidence type="ECO:0000256" key="4">
    <source>
        <dbReference type="PIRSR" id="PIRSR015582-2"/>
    </source>
</evidence>
<dbReference type="EMBL" id="CP043617">
    <property type="protein sequence ID" value="QFR48271.1"/>
    <property type="molecule type" value="Genomic_DNA"/>
</dbReference>